<reference evidence="1 2" key="1">
    <citation type="submission" date="2023-07" db="EMBL/GenBank/DDBJ databases">
        <title>Genomic Encyclopedia of Type Strains, Phase IV (KMG-IV): sequencing the most valuable type-strain genomes for metagenomic binning, comparative biology and taxonomic classification.</title>
        <authorList>
            <person name="Goeker M."/>
        </authorList>
    </citation>
    <scope>NUCLEOTIDE SEQUENCE [LARGE SCALE GENOMIC DNA]</scope>
    <source>
        <strain evidence="1 2">DSM 40573</strain>
    </source>
</reference>
<keyword evidence="2" id="KW-1185">Reference proteome</keyword>
<dbReference type="GO" id="GO:0004467">
    <property type="term" value="F:long-chain fatty acid-CoA ligase activity"/>
    <property type="evidence" value="ECO:0007669"/>
    <property type="project" value="UniProtKB-EC"/>
</dbReference>
<organism evidence="1 2">
    <name type="scientific">Streptomyces thermodiastaticus</name>
    <dbReference type="NCBI Taxonomy" id="44061"/>
    <lineage>
        <taxon>Bacteria</taxon>
        <taxon>Bacillati</taxon>
        <taxon>Actinomycetota</taxon>
        <taxon>Actinomycetes</taxon>
        <taxon>Kitasatosporales</taxon>
        <taxon>Streptomycetaceae</taxon>
        <taxon>Streptomyces</taxon>
    </lineage>
</organism>
<sequence length="41" mass="4523">MRAALGPGPWTAESGELTPKLSLRRRDVERLHGAVIESMYA</sequence>
<keyword evidence="1" id="KW-0436">Ligase</keyword>
<dbReference type="RefSeq" id="WP_019523036.1">
    <property type="nucleotide sequence ID" value="NZ_JAUSWC010000006.1"/>
</dbReference>
<protein>
    <submittedName>
        <fullName evidence="1">Long-chain acyl-CoA synthetase</fullName>
        <ecNumber evidence="1">6.2.1.3</ecNumber>
    </submittedName>
</protein>
<dbReference type="Proteomes" id="UP001236795">
    <property type="component" value="Unassembled WGS sequence"/>
</dbReference>
<dbReference type="EMBL" id="JAUSWC010000006">
    <property type="protein sequence ID" value="MDQ0487193.1"/>
    <property type="molecule type" value="Genomic_DNA"/>
</dbReference>
<gene>
    <name evidence="1" type="ORF">QO019_002044</name>
</gene>
<accession>A0ABU0KFS2</accession>
<dbReference type="EC" id="6.2.1.3" evidence="1"/>
<comment type="caution">
    <text evidence="1">The sequence shown here is derived from an EMBL/GenBank/DDBJ whole genome shotgun (WGS) entry which is preliminary data.</text>
</comment>
<proteinExistence type="predicted"/>
<name>A0ABU0KFS2_9ACTN</name>
<evidence type="ECO:0000313" key="1">
    <source>
        <dbReference type="EMBL" id="MDQ0487193.1"/>
    </source>
</evidence>
<evidence type="ECO:0000313" key="2">
    <source>
        <dbReference type="Proteomes" id="UP001236795"/>
    </source>
</evidence>